<dbReference type="AlphaFoldDB" id="A0AAU9PGB2"/>
<evidence type="ECO:0000256" key="1">
    <source>
        <dbReference type="SAM" id="Phobius"/>
    </source>
</evidence>
<protein>
    <recommendedName>
        <fullName evidence="4">Transmembrane protein 147</fullName>
    </recommendedName>
</protein>
<keyword evidence="3" id="KW-1185">Reference proteome</keyword>
<evidence type="ECO:0000313" key="2">
    <source>
        <dbReference type="EMBL" id="CAH1448635.1"/>
    </source>
</evidence>
<proteinExistence type="predicted"/>
<accession>A0AAU9PGB2</accession>
<evidence type="ECO:0008006" key="4">
    <source>
        <dbReference type="Google" id="ProtNLM"/>
    </source>
</evidence>
<keyword evidence="1" id="KW-0812">Transmembrane</keyword>
<dbReference type="Proteomes" id="UP001157418">
    <property type="component" value="Unassembled WGS sequence"/>
</dbReference>
<reference evidence="2 3" key="1">
    <citation type="submission" date="2022-01" db="EMBL/GenBank/DDBJ databases">
        <authorList>
            <person name="Xiong W."/>
            <person name="Schranz E."/>
        </authorList>
    </citation>
    <scope>NUCLEOTIDE SEQUENCE [LARGE SCALE GENOMIC DNA]</scope>
</reference>
<name>A0AAU9PGB2_9ASTR</name>
<sequence>MALGGGYNLISIANSRVIKEVREELSAYWRVLETILFLRFFIFQCEIVYKLQLIGNNTSLLLYGFSWVVLDGIVMIYALVHRIKDCLLA</sequence>
<keyword evidence="1" id="KW-0472">Membrane</keyword>
<dbReference type="EMBL" id="CAKMRJ010005634">
    <property type="protein sequence ID" value="CAH1448635.1"/>
    <property type="molecule type" value="Genomic_DNA"/>
</dbReference>
<evidence type="ECO:0000313" key="3">
    <source>
        <dbReference type="Proteomes" id="UP001157418"/>
    </source>
</evidence>
<feature type="transmembrane region" description="Helical" evidence="1">
    <location>
        <begin position="60"/>
        <end position="80"/>
    </location>
</feature>
<organism evidence="2 3">
    <name type="scientific">Lactuca virosa</name>
    <dbReference type="NCBI Taxonomy" id="75947"/>
    <lineage>
        <taxon>Eukaryota</taxon>
        <taxon>Viridiplantae</taxon>
        <taxon>Streptophyta</taxon>
        <taxon>Embryophyta</taxon>
        <taxon>Tracheophyta</taxon>
        <taxon>Spermatophyta</taxon>
        <taxon>Magnoliopsida</taxon>
        <taxon>eudicotyledons</taxon>
        <taxon>Gunneridae</taxon>
        <taxon>Pentapetalae</taxon>
        <taxon>asterids</taxon>
        <taxon>campanulids</taxon>
        <taxon>Asterales</taxon>
        <taxon>Asteraceae</taxon>
        <taxon>Cichorioideae</taxon>
        <taxon>Cichorieae</taxon>
        <taxon>Lactucinae</taxon>
        <taxon>Lactuca</taxon>
    </lineage>
</organism>
<comment type="caution">
    <text evidence="2">The sequence shown here is derived from an EMBL/GenBank/DDBJ whole genome shotgun (WGS) entry which is preliminary data.</text>
</comment>
<gene>
    <name evidence="2" type="ORF">LVIROSA_LOCUS34164</name>
</gene>
<keyword evidence="1" id="KW-1133">Transmembrane helix</keyword>